<dbReference type="InterPro" id="IPR025404">
    <property type="entry name" value="DUF4130"/>
</dbReference>
<accession>A0A9D2KWS6</accession>
<protein>
    <submittedName>
        <fullName evidence="2">TIGR03915 family putative DNA repair protein</fullName>
    </submittedName>
</protein>
<evidence type="ECO:0000313" key="2">
    <source>
        <dbReference type="EMBL" id="HJA86135.1"/>
    </source>
</evidence>
<comment type="caution">
    <text evidence="2">The sequence shown here is derived from an EMBL/GenBank/DDBJ whole genome shotgun (WGS) entry which is preliminary data.</text>
</comment>
<name>A0A9D2KWS6_9BACE</name>
<dbReference type="Proteomes" id="UP000823862">
    <property type="component" value="Unassembled WGS sequence"/>
</dbReference>
<dbReference type="Pfam" id="PF13566">
    <property type="entry name" value="DUF4130"/>
    <property type="match status" value="1"/>
</dbReference>
<dbReference type="NCBIfam" id="TIGR03915">
    <property type="entry name" value="SAM_7_link_chp"/>
    <property type="match status" value="1"/>
</dbReference>
<proteinExistence type="predicted"/>
<evidence type="ECO:0000313" key="3">
    <source>
        <dbReference type="Proteomes" id="UP000823862"/>
    </source>
</evidence>
<gene>
    <name evidence="2" type="ORF">H9950_08105</name>
</gene>
<dbReference type="InterPro" id="IPR023875">
    <property type="entry name" value="DNA_repair_put"/>
</dbReference>
<dbReference type="EMBL" id="DWZI01000041">
    <property type="protein sequence ID" value="HJA86135.1"/>
    <property type="molecule type" value="Genomic_DNA"/>
</dbReference>
<sequence length="258" mass="30517">MKVFIFDHTLEGLLTAVFEAYNRRTFPDLLLPDGVPLPLFYEETLDITTDEEKATRVWTGLSRKLSAFALQCVARCWLAEEEETPLVMFRFICKVFDSPVRIETNQADPDVHAFTQMWRRVEGERTRLMQFIRFQKAADGTYFAAVEPEKNALPLIVPHFRDRFSDQRWLIWDIGRTYGFYYNGHDEVQRVTIDNAGNLPHLTSGRLDESLMAPDEALFQSLWKTYFQSICIRERINPRKQRQDMPVRYWKYLTEKQN</sequence>
<evidence type="ECO:0000259" key="1">
    <source>
        <dbReference type="Pfam" id="PF13566"/>
    </source>
</evidence>
<reference evidence="2" key="1">
    <citation type="journal article" date="2021" name="PeerJ">
        <title>Extensive microbial diversity within the chicken gut microbiome revealed by metagenomics and culture.</title>
        <authorList>
            <person name="Gilroy R."/>
            <person name="Ravi A."/>
            <person name="Getino M."/>
            <person name="Pursley I."/>
            <person name="Horton D.L."/>
            <person name="Alikhan N.F."/>
            <person name="Baker D."/>
            <person name="Gharbi K."/>
            <person name="Hall N."/>
            <person name="Watson M."/>
            <person name="Adriaenssens E.M."/>
            <person name="Foster-Nyarko E."/>
            <person name="Jarju S."/>
            <person name="Secka A."/>
            <person name="Antonio M."/>
            <person name="Oren A."/>
            <person name="Chaudhuri R.R."/>
            <person name="La Ragione R."/>
            <person name="Hildebrand F."/>
            <person name="Pallen M.J."/>
        </authorList>
    </citation>
    <scope>NUCLEOTIDE SEQUENCE</scope>
    <source>
        <strain evidence="2">ChiHjej12B11-9795</strain>
    </source>
</reference>
<dbReference type="AlphaFoldDB" id="A0A9D2KWS6"/>
<feature type="domain" description="DUF4130" evidence="1">
    <location>
        <begin position="86"/>
        <end position="255"/>
    </location>
</feature>
<organism evidence="2 3">
    <name type="scientific">Candidatus Bacteroides avicola</name>
    <dbReference type="NCBI Taxonomy" id="2838468"/>
    <lineage>
        <taxon>Bacteria</taxon>
        <taxon>Pseudomonadati</taxon>
        <taxon>Bacteroidota</taxon>
        <taxon>Bacteroidia</taxon>
        <taxon>Bacteroidales</taxon>
        <taxon>Bacteroidaceae</taxon>
        <taxon>Bacteroides</taxon>
    </lineage>
</organism>
<reference evidence="2" key="2">
    <citation type="submission" date="2021-04" db="EMBL/GenBank/DDBJ databases">
        <authorList>
            <person name="Gilroy R."/>
        </authorList>
    </citation>
    <scope>NUCLEOTIDE SEQUENCE</scope>
    <source>
        <strain evidence="2">ChiHjej12B11-9795</strain>
    </source>
</reference>